<evidence type="ECO:0000313" key="15">
    <source>
        <dbReference type="Proteomes" id="UP000807025"/>
    </source>
</evidence>
<comment type="subcellular location">
    <subcellularLocation>
        <location evidence="2">Membrane</location>
    </subcellularLocation>
</comment>
<organism evidence="14 15">
    <name type="scientific">Pleurotus eryngii</name>
    <name type="common">Boletus of the steppes</name>
    <dbReference type="NCBI Taxonomy" id="5323"/>
    <lineage>
        <taxon>Eukaryota</taxon>
        <taxon>Fungi</taxon>
        <taxon>Dikarya</taxon>
        <taxon>Basidiomycota</taxon>
        <taxon>Agaricomycotina</taxon>
        <taxon>Agaricomycetes</taxon>
        <taxon>Agaricomycetidae</taxon>
        <taxon>Agaricales</taxon>
        <taxon>Pleurotineae</taxon>
        <taxon>Pleurotaceae</taxon>
        <taxon>Pleurotus</taxon>
    </lineage>
</organism>
<dbReference type="GO" id="GO:0004497">
    <property type="term" value="F:monooxygenase activity"/>
    <property type="evidence" value="ECO:0007669"/>
    <property type="project" value="UniProtKB-KW"/>
</dbReference>
<dbReference type="GO" id="GO:0016705">
    <property type="term" value="F:oxidoreductase activity, acting on paired donors, with incorporation or reduction of molecular oxygen"/>
    <property type="evidence" value="ECO:0007669"/>
    <property type="project" value="InterPro"/>
</dbReference>
<evidence type="ECO:0000256" key="3">
    <source>
        <dbReference type="ARBA" id="ARBA00004721"/>
    </source>
</evidence>
<evidence type="ECO:0000256" key="1">
    <source>
        <dbReference type="ARBA" id="ARBA00001971"/>
    </source>
</evidence>
<comment type="similarity">
    <text evidence="4">Belongs to the cytochrome P450 family.</text>
</comment>
<dbReference type="InterPro" id="IPR050121">
    <property type="entry name" value="Cytochrome_P450_monoxygenase"/>
</dbReference>
<evidence type="ECO:0000256" key="12">
    <source>
        <dbReference type="ARBA" id="ARBA00023136"/>
    </source>
</evidence>
<dbReference type="SUPFAM" id="SSF48264">
    <property type="entry name" value="Cytochrome P450"/>
    <property type="match status" value="1"/>
</dbReference>
<sequence length="448" mass="50779">MIHRGDGLASVKGDQHRKLKRLLSPLFTASNVSKLEAIFYHVAYRLRETVAEEVVGFSSRDIFGMLSSTALELIVKGGISYPLDCLAAGDAKFSDFQRALNTVLPTAGRLWMVIPYFESWRKLRPVWLRRFLSRLVLYLPWKAAREFKQCCDLMDQTCRDMYGYQQNLSLKKLGRISGRDLCTHLLEAKESIDCKHVLTNDDIVANMSSIILAGHETTTSAMSRLLHILAARPELQERVREEIVSARTNNDGKDLNYRQLDNLPLLDAVCRETLRLFPPVIFVGRETAQDTIVPLKFPIHDMAIGSQELRILKGTRVYVGIGAINRSEELWGTSANQFIPERWFNREDRTQHAFKMPGVYSDSLTFLGGARSCLGMKFALFEIKLLTSVLLGRFALGLSDKEICWRLDTTVLPYVEGETHKGPSLPLIVKDLQVGDLGEDHKRESFTK</sequence>
<keyword evidence="11" id="KW-0503">Monooxygenase</keyword>
<comment type="caution">
    <text evidence="14">The sequence shown here is derived from an EMBL/GenBank/DDBJ whole genome shotgun (WGS) entry which is preliminary data.</text>
</comment>
<dbReference type="Proteomes" id="UP000807025">
    <property type="component" value="Unassembled WGS sequence"/>
</dbReference>
<evidence type="ECO:0000313" key="14">
    <source>
        <dbReference type="EMBL" id="KAF9498262.1"/>
    </source>
</evidence>
<keyword evidence="7 13" id="KW-0479">Metal-binding</keyword>
<reference evidence="14" key="1">
    <citation type="submission" date="2020-11" db="EMBL/GenBank/DDBJ databases">
        <authorList>
            <consortium name="DOE Joint Genome Institute"/>
            <person name="Ahrendt S."/>
            <person name="Riley R."/>
            <person name="Andreopoulos W."/>
            <person name="Labutti K."/>
            <person name="Pangilinan J."/>
            <person name="Ruiz-Duenas F.J."/>
            <person name="Barrasa J.M."/>
            <person name="Sanchez-Garcia M."/>
            <person name="Camarero S."/>
            <person name="Miyauchi S."/>
            <person name="Serrano A."/>
            <person name="Linde D."/>
            <person name="Babiker R."/>
            <person name="Drula E."/>
            <person name="Ayuso-Fernandez I."/>
            <person name="Pacheco R."/>
            <person name="Padilla G."/>
            <person name="Ferreira P."/>
            <person name="Barriuso J."/>
            <person name="Kellner H."/>
            <person name="Castanera R."/>
            <person name="Alfaro M."/>
            <person name="Ramirez L."/>
            <person name="Pisabarro A.G."/>
            <person name="Kuo A."/>
            <person name="Tritt A."/>
            <person name="Lipzen A."/>
            <person name="He G."/>
            <person name="Yan M."/>
            <person name="Ng V."/>
            <person name="Cullen D."/>
            <person name="Martin F."/>
            <person name="Rosso M.-N."/>
            <person name="Henrissat B."/>
            <person name="Hibbett D."/>
            <person name="Martinez A.T."/>
            <person name="Grigoriev I.V."/>
        </authorList>
    </citation>
    <scope>NUCLEOTIDE SEQUENCE</scope>
    <source>
        <strain evidence="14">ATCC 90797</strain>
    </source>
</reference>
<evidence type="ECO:0000256" key="2">
    <source>
        <dbReference type="ARBA" id="ARBA00004370"/>
    </source>
</evidence>
<evidence type="ECO:0000256" key="10">
    <source>
        <dbReference type="ARBA" id="ARBA00023004"/>
    </source>
</evidence>
<keyword evidence="10 13" id="KW-0408">Iron</keyword>
<name>A0A9P6DB70_PLEER</name>
<keyword evidence="5 13" id="KW-0349">Heme</keyword>
<dbReference type="InterPro" id="IPR001128">
    <property type="entry name" value="Cyt_P450"/>
</dbReference>
<comment type="cofactor">
    <cofactor evidence="1 13">
        <name>heme</name>
        <dbReference type="ChEBI" id="CHEBI:30413"/>
    </cofactor>
</comment>
<dbReference type="GO" id="GO:0020037">
    <property type="term" value="F:heme binding"/>
    <property type="evidence" value="ECO:0007669"/>
    <property type="project" value="InterPro"/>
</dbReference>
<evidence type="ECO:0000256" key="8">
    <source>
        <dbReference type="ARBA" id="ARBA00022989"/>
    </source>
</evidence>
<evidence type="ECO:0000256" key="9">
    <source>
        <dbReference type="ARBA" id="ARBA00023002"/>
    </source>
</evidence>
<evidence type="ECO:0000256" key="5">
    <source>
        <dbReference type="ARBA" id="ARBA00022617"/>
    </source>
</evidence>
<evidence type="ECO:0000256" key="6">
    <source>
        <dbReference type="ARBA" id="ARBA00022692"/>
    </source>
</evidence>
<dbReference type="AlphaFoldDB" id="A0A9P6DB70"/>
<dbReference type="PANTHER" id="PTHR24305">
    <property type="entry name" value="CYTOCHROME P450"/>
    <property type="match status" value="1"/>
</dbReference>
<dbReference type="PRINTS" id="PR00385">
    <property type="entry name" value="P450"/>
</dbReference>
<evidence type="ECO:0000256" key="13">
    <source>
        <dbReference type="PIRSR" id="PIRSR602401-1"/>
    </source>
</evidence>
<keyword evidence="6" id="KW-0812">Transmembrane</keyword>
<evidence type="ECO:0000256" key="4">
    <source>
        <dbReference type="ARBA" id="ARBA00010617"/>
    </source>
</evidence>
<dbReference type="PRINTS" id="PR00463">
    <property type="entry name" value="EP450I"/>
</dbReference>
<evidence type="ECO:0000256" key="11">
    <source>
        <dbReference type="ARBA" id="ARBA00023033"/>
    </source>
</evidence>
<dbReference type="EMBL" id="MU154538">
    <property type="protein sequence ID" value="KAF9498262.1"/>
    <property type="molecule type" value="Genomic_DNA"/>
</dbReference>
<gene>
    <name evidence="14" type="ORF">BDN71DRAFT_1443570</name>
</gene>
<accession>A0A9P6DB70</accession>
<dbReference type="OrthoDB" id="1470350at2759"/>
<dbReference type="Gene3D" id="1.10.630.10">
    <property type="entry name" value="Cytochrome P450"/>
    <property type="match status" value="1"/>
</dbReference>
<evidence type="ECO:0000256" key="7">
    <source>
        <dbReference type="ARBA" id="ARBA00022723"/>
    </source>
</evidence>
<keyword evidence="9" id="KW-0560">Oxidoreductase</keyword>
<proteinExistence type="inferred from homology"/>
<dbReference type="GO" id="GO:0016020">
    <property type="term" value="C:membrane"/>
    <property type="evidence" value="ECO:0007669"/>
    <property type="project" value="UniProtKB-SubCell"/>
</dbReference>
<comment type="pathway">
    <text evidence="3">Secondary metabolite biosynthesis; terpenoid biosynthesis.</text>
</comment>
<dbReference type="GO" id="GO:0005506">
    <property type="term" value="F:iron ion binding"/>
    <property type="evidence" value="ECO:0007669"/>
    <property type="project" value="InterPro"/>
</dbReference>
<dbReference type="Pfam" id="PF00067">
    <property type="entry name" value="p450"/>
    <property type="match status" value="1"/>
</dbReference>
<keyword evidence="8" id="KW-1133">Transmembrane helix</keyword>
<feature type="binding site" description="axial binding residue" evidence="13">
    <location>
        <position position="373"/>
    </location>
    <ligand>
        <name>heme</name>
        <dbReference type="ChEBI" id="CHEBI:30413"/>
    </ligand>
    <ligandPart>
        <name>Fe</name>
        <dbReference type="ChEBI" id="CHEBI:18248"/>
    </ligandPart>
</feature>
<dbReference type="InterPro" id="IPR036396">
    <property type="entry name" value="Cyt_P450_sf"/>
</dbReference>
<protein>
    <submittedName>
        <fullName evidence="14">Cytochrome P450</fullName>
    </submittedName>
</protein>
<dbReference type="PANTHER" id="PTHR24305:SF166">
    <property type="entry name" value="CYTOCHROME P450 12A4, MITOCHONDRIAL-RELATED"/>
    <property type="match status" value="1"/>
</dbReference>
<dbReference type="InterPro" id="IPR002401">
    <property type="entry name" value="Cyt_P450_E_grp-I"/>
</dbReference>
<keyword evidence="15" id="KW-1185">Reference proteome</keyword>
<keyword evidence="12" id="KW-0472">Membrane</keyword>